<comment type="caution">
    <text evidence="1">The sequence shown here is derived from an EMBL/GenBank/DDBJ whole genome shotgun (WGS) entry which is preliminary data.</text>
</comment>
<dbReference type="RefSeq" id="WP_087619401.1">
    <property type="nucleotide sequence ID" value="NZ_NEXX01000001.1"/>
</dbReference>
<dbReference type="NCBIfam" id="TIGR02681">
    <property type="entry name" value="phage_pRha"/>
    <property type="match status" value="1"/>
</dbReference>
<sequence length="277" mass="31562">MNTLDLNDAVFIQNQQIKTNSLKVAKIFAKRHDNVIRAIENLKSECDSDFYLLNFEEVIAEYENGKGGTQQAPAYNLTKDGFTLLVMGFTGKQALQFKTDYINAFNQMAATLYNLQHNPNQLHIGAKVQLNSGSPLFTITQFNHDEQGIIQDVEVIWYTRNKIHRETLPLQCLTLDQNNLIHQQTLDSFWSAIHNYGLDKLNHSRKPHSIALSLVNLYQIIEGLPPRPQLTTALLNSHQPHPVFMQSNQAVSSRLTGKTCKCWVFSTPKNMIEHRGE</sequence>
<dbReference type="AlphaFoldDB" id="A0A1Z9Z2S5"/>
<keyword evidence="2" id="KW-1185">Reference proteome</keyword>
<evidence type="ECO:0000313" key="2">
    <source>
        <dbReference type="Proteomes" id="UP000196536"/>
    </source>
</evidence>
<dbReference type="Pfam" id="PF09669">
    <property type="entry name" value="Phage_pRha"/>
    <property type="match status" value="1"/>
</dbReference>
<name>A0A1Z9Z2S5_9GAMM</name>
<protein>
    <submittedName>
        <fullName evidence="1">Rha family transcriptional regulator</fullName>
    </submittedName>
</protein>
<proteinExistence type="predicted"/>
<evidence type="ECO:0000313" key="1">
    <source>
        <dbReference type="EMBL" id="OUY08739.1"/>
    </source>
</evidence>
<dbReference type="InterPro" id="IPR014054">
    <property type="entry name" value="Phage_regulatory_Rha"/>
</dbReference>
<dbReference type="EMBL" id="NEXX01000001">
    <property type="protein sequence ID" value="OUY08739.1"/>
    <property type="molecule type" value="Genomic_DNA"/>
</dbReference>
<reference evidence="1 2" key="1">
    <citation type="submission" date="2017-05" db="EMBL/GenBank/DDBJ databases">
        <title>Acinetobacter populi ANC 5415 (= PBJ7), whole genome shotgun sequencing project.</title>
        <authorList>
            <person name="Nemec A."/>
            <person name="Radolfova-Krizova L."/>
        </authorList>
    </citation>
    <scope>NUCLEOTIDE SEQUENCE [LARGE SCALE GENOMIC DNA]</scope>
    <source>
        <strain evidence="1 2">PBJ7</strain>
    </source>
</reference>
<organism evidence="1 2">
    <name type="scientific">Acinetobacter populi</name>
    <dbReference type="NCBI Taxonomy" id="1582270"/>
    <lineage>
        <taxon>Bacteria</taxon>
        <taxon>Pseudomonadati</taxon>
        <taxon>Pseudomonadota</taxon>
        <taxon>Gammaproteobacteria</taxon>
        <taxon>Moraxellales</taxon>
        <taxon>Moraxellaceae</taxon>
        <taxon>Acinetobacter</taxon>
    </lineage>
</organism>
<dbReference type="OrthoDB" id="79831at2"/>
<accession>A0A1Z9Z2S5</accession>
<dbReference type="Proteomes" id="UP000196536">
    <property type="component" value="Unassembled WGS sequence"/>
</dbReference>
<gene>
    <name evidence="1" type="ORF">CAP51_03750</name>
</gene>